<protein>
    <submittedName>
        <fullName evidence="1">Uncharacterized protein</fullName>
    </submittedName>
</protein>
<dbReference type="Proteomes" id="UP001158049">
    <property type="component" value="Unassembled WGS sequence"/>
</dbReference>
<comment type="caution">
    <text evidence="1">The sequence shown here is derived from an EMBL/GenBank/DDBJ whole genome shotgun (WGS) entry which is preliminary data.</text>
</comment>
<organism evidence="1 2">
    <name type="scientific">Noviherbaspirillum suwonense</name>
    <dbReference type="NCBI Taxonomy" id="1224511"/>
    <lineage>
        <taxon>Bacteria</taxon>
        <taxon>Pseudomonadati</taxon>
        <taxon>Pseudomonadota</taxon>
        <taxon>Betaproteobacteria</taxon>
        <taxon>Burkholderiales</taxon>
        <taxon>Oxalobacteraceae</taxon>
        <taxon>Noviherbaspirillum</taxon>
    </lineage>
</organism>
<evidence type="ECO:0000313" key="2">
    <source>
        <dbReference type="Proteomes" id="UP001158049"/>
    </source>
</evidence>
<name>A0ABY1QMM6_9BURK</name>
<reference evidence="1 2" key="1">
    <citation type="submission" date="2017-05" db="EMBL/GenBank/DDBJ databases">
        <authorList>
            <person name="Varghese N."/>
            <person name="Submissions S."/>
        </authorList>
    </citation>
    <scope>NUCLEOTIDE SEQUENCE [LARGE SCALE GENOMIC DNA]</scope>
    <source>
        <strain evidence="1 2">DSM 26001</strain>
    </source>
</reference>
<dbReference type="RefSeq" id="WP_283444124.1">
    <property type="nucleotide sequence ID" value="NZ_FXUL01000018.1"/>
</dbReference>
<sequence length="115" mass="12316">MNAALVKTCGSCEHSTPSTVENMTGFVWCMKRQQAGRSMEAVFHNPDWQRECVAFSSLGMKGAAIKEAVLPSTDSMTSSIPMLIQAAPASVKTVPSPVLNAKASHTPDLFADLFI</sequence>
<accession>A0ABY1QMM6</accession>
<evidence type="ECO:0000313" key="1">
    <source>
        <dbReference type="EMBL" id="SMP72609.1"/>
    </source>
</evidence>
<gene>
    <name evidence="1" type="ORF">SAMN06295970_11873</name>
</gene>
<dbReference type="EMBL" id="FXUL01000018">
    <property type="protein sequence ID" value="SMP72609.1"/>
    <property type="molecule type" value="Genomic_DNA"/>
</dbReference>
<proteinExistence type="predicted"/>
<keyword evidence="2" id="KW-1185">Reference proteome</keyword>